<name>A0A165ZUC4_9AGAM</name>
<keyword evidence="1 2" id="KW-0732">Signal</keyword>
<organism evidence="3 4">
    <name type="scientific">Athelia psychrophila</name>
    <dbReference type="NCBI Taxonomy" id="1759441"/>
    <lineage>
        <taxon>Eukaryota</taxon>
        <taxon>Fungi</taxon>
        <taxon>Dikarya</taxon>
        <taxon>Basidiomycota</taxon>
        <taxon>Agaricomycotina</taxon>
        <taxon>Agaricomycetes</taxon>
        <taxon>Agaricomycetidae</taxon>
        <taxon>Atheliales</taxon>
        <taxon>Atheliaceae</taxon>
        <taxon>Athelia</taxon>
    </lineage>
</organism>
<reference evidence="3 4" key="1">
    <citation type="journal article" date="2016" name="Mol. Biol. Evol.">
        <title>Comparative Genomics of Early-Diverging Mushroom-Forming Fungi Provides Insights into the Origins of Lignocellulose Decay Capabilities.</title>
        <authorList>
            <person name="Nagy L.G."/>
            <person name="Riley R."/>
            <person name="Tritt A."/>
            <person name="Adam C."/>
            <person name="Daum C."/>
            <person name="Floudas D."/>
            <person name="Sun H."/>
            <person name="Yadav J.S."/>
            <person name="Pangilinan J."/>
            <person name="Larsson K.H."/>
            <person name="Matsuura K."/>
            <person name="Barry K."/>
            <person name="Labutti K."/>
            <person name="Kuo R."/>
            <person name="Ohm R.A."/>
            <person name="Bhattacharya S.S."/>
            <person name="Shirouzu T."/>
            <person name="Yoshinaga Y."/>
            <person name="Martin F.M."/>
            <person name="Grigoriev I.V."/>
            <person name="Hibbett D.S."/>
        </authorList>
    </citation>
    <scope>NUCLEOTIDE SEQUENCE [LARGE SCALE GENOMIC DNA]</scope>
    <source>
        <strain evidence="3 4">CBS 109695</strain>
    </source>
</reference>
<accession>A0A165ZUC4</accession>
<dbReference type="Gene3D" id="2.40.40.10">
    <property type="entry name" value="RlpA-like domain"/>
    <property type="match status" value="1"/>
</dbReference>
<feature type="signal peptide" evidence="2">
    <location>
        <begin position="1"/>
        <end position="22"/>
    </location>
</feature>
<proteinExistence type="predicted"/>
<protein>
    <recommendedName>
        <fullName evidence="5">Plant expansin</fullName>
    </recommendedName>
</protein>
<evidence type="ECO:0000313" key="4">
    <source>
        <dbReference type="Proteomes" id="UP000076532"/>
    </source>
</evidence>
<dbReference type="InterPro" id="IPR036908">
    <property type="entry name" value="RlpA-like_sf"/>
</dbReference>
<dbReference type="CDD" id="cd22191">
    <property type="entry name" value="DPBB_RlpA_EXP_N-like"/>
    <property type="match status" value="1"/>
</dbReference>
<sequence>MFFSRRTVALVFAAAATTLVKAQSEVGDGTFFETGLGACGVYNVDTDYIVAVSEALFDSYTETSPGNPNTNVLCNRPISISYGGVNVQATITDRCAGCAGWGDLDMTPSLFTRFAAESVGRIYSVDWVFV</sequence>
<dbReference type="OrthoDB" id="406505at2759"/>
<evidence type="ECO:0000313" key="3">
    <source>
        <dbReference type="EMBL" id="KZP10938.1"/>
    </source>
</evidence>
<feature type="chain" id="PRO_5007870251" description="Plant expansin" evidence="2">
    <location>
        <begin position="23"/>
        <end position="130"/>
    </location>
</feature>
<keyword evidence="4" id="KW-1185">Reference proteome</keyword>
<dbReference type="AlphaFoldDB" id="A0A165ZUC4"/>
<dbReference type="Proteomes" id="UP000076532">
    <property type="component" value="Unassembled WGS sequence"/>
</dbReference>
<dbReference type="PANTHER" id="PTHR31836">
    <property type="match status" value="1"/>
</dbReference>
<evidence type="ECO:0008006" key="5">
    <source>
        <dbReference type="Google" id="ProtNLM"/>
    </source>
</evidence>
<dbReference type="InterPro" id="IPR051477">
    <property type="entry name" value="Expansin_CellWall"/>
</dbReference>
<evidence type="ECO:0000256" key="1">
    <source>
        <dbReference type="ARBA" id="ARBA00022729"/>
    </source>
</evidence>
<dbReference type="PANTHER" id="PTHR31836:SF28">
    <property type="entry name" value="SRCR DOMAIN-CONTAINING PROTEIN-RELATED"/>
    <property type="match status" value="1"/>
</dbReference>
<evidence type="ECO:0000256" key="2">
    <source>
        <dbReference type="SAM" id="SignalP"/>
    </source>
</evidence>
<dbReference type="EMBL" id="KV417671">
    <property type="protein sequence ID" value="KZP10938.1"/>
    <property type="molecule type" value="Genomic_DNA"/>
</dbReference>
<dbReference type="STRING" id="436010.A0A165ZUC4"/>
<dbReference type="SUPFAM" id="SSF50685">
    <property type="entry name" value="Barwin-like endoglucanases"/>
    <property type="match status" value="1"/>
</dbReference>
<gene>
    <name evidence="3" type="ORF">FIBSPDRAFT_872093</name>
</gene>